<name>A0A2H0RJV0_9BACT</name>
<evidence type="ECO:0000256" key="2">
    <source>
        <dbReference type="ARBA" id="ARBA00008488"/>
    </source>
</evidence>
<gene>
    <name evidence="9" type="ORF">COV07_02540</name>
</gene>
<feature type="binding site" evidence="7">
    <location>
        <position position="71"/>
    </location>
    <ligand>
        <name>Zn(2+)</name>
        <dbReference type="ChEBI" id="CHEBI:29105"/>
    </ligand>
</feature>
<feature type="transmembrane region" description="Helical" evidence="8">
    <location>
        <begin position="145"/>
        <end position="164"/>
    </location>
</feature>
<proteinExistence type="inferred from homology"/>
<keyword evidence="3" id="KW-1003">Cell membrane</keyword>
<dbReference type="InterPro" id="IPR004254">
    <property type="entry name" value="AdipoR/HlyIII-related"/>
</dbReference>
<evidence type="ECO:0000256" key="3">
    <source>
        <dbReference type="ARBA" id="ARBA00022475"/>
    </source>
</evidence>
<feature type="transmembrane region" description="Helical" evidence="8">
    <location>
        <begin position="91"/>
        <end position="108"/>
    </location>
</feature>
<keyword evidence="5 8" id="KW-1133">Transmembrane helix</keyword>
<keyword evidence="4 8" id="KW-0812">Transmembrane</keyword>
<evidence type="ECO:0000256" key="5">
    <source>
        <dbReference type="ARBA" id="ARBA00022989"/>
    </source>
</evidence>
<sequence>MNLLFEHEWKVLGVREPGGALTHGIAAILAVFVLVLMVVKASTTGTIWHIVGVSIFGATLVFTYSISMSYHIVPYRSARAKTIMQRLDRGAIYFLIAGTYTPICLTILRGPWGWSLLAVVWVLAIVGSITKFTGVHLPYWLPPTLYITLGWMAIVAIVPLYRILSWGGLSWLVGGGLAYTIGVVFFALEHVVRRSKWWGMHEIFHLFVILGSALHIILIWKYIL</sequence>
<dbReference type="PANTHER" id="PTHR20855">
    <property type="entry name" value="ADIPOR/PROGESTIN RECEPTOR-RELATED"/>
    <property type="match status" value="1"/>
</dbReference>
<dbReference type="GO" id="GO:0046872">
    <property type="term" value="F:metal ion binding"/>
    <property type="evidence" value="ECO:0007669"/>
    <property type="project" value="UniProtKB-KW"/>
</dbReference>
<evidence type="ECO:0000256" key="7">
    <source>
        <dbReference type="PIRSR" id="PIRSR604254-1"/>
    </source>
</evidence>
<evidence type="ECO:0000256" key="8">
    <source>
        <dbReference type="SAM" id="Phobius"/>
    </source>
</evidence>
<feature type="binding site" evidence="7">
    <location>
        <position position="205"/>
    </location>
    <ligand>
        <name>Zn(2+)</name>
        <dbReference type="ChEBI" id="CHEBI:29105"/>
    </ligand>
</feature>
<dbReference type="NCBIfam" id="TIGR01065">
    <property type="entry name" value="hlyIII"/>
    <property type="match status" value="1"/>
</dbReference>
<dbReference type="EMBL" id="PCYL01000029">
    <property type="protein sequence ID" value="PIR46720.1"/>
    <property type="molecule type" value="Genomic_DNA"/>
</dbReference>
<comment type="similarity">
    <text evidence="2">Belongs to the UPF0073 (Hly-III) family.</text>
</comment>
<feature type="transmembrane region" description="Helical" evidence="8">
    <location>
        <begin position="114"/>
        <end position="133"/>
    </location>
</feature>
<keyword evidence="6 8" id="KW-0472">Membrane</keyword>
<keyword evidence="7" id="KW-0479">Metal-binding</keyword>
<comment type="caution">
    <text evidence="9">The sequence shown here is derived from an EMBL/GenBank/DDBJ whole genome shotgun (WGS) entry which is preliminary data.</text>
</comment>
<comment type="subcellular location">
    <subcellularLocation>
        <location evidence="1">Cell membrane</location>
        <topology evidence="1">Multi-pass membrane protein</topology>
    </subcellularLocation>
</comment>
<dbReference type="Pfam" id="PF03006">
    <property type="entry name" value="HlyIII"/>
    <property type="match status" value="1"/>
</dbReference>
<organism evidence="9 10">
    <name type="scientific">Candidatus Vogelbacteria bacterium CG10_big_fil_rev_8_21_14_0_10_45_14</name>
    <dbReference type="NCBI Taxonomy" id="1975042"/>
    <lineage>
        <taxon>Bacteria</taxon>
        <taxon>Candidatus Vogeliibacteriota</taxon>
    </lineage>
</organism>
<dbReference type="Proteomes" id="UP000230833">
    <property type="component" value="Unassembled WGS sequence"/>
</dbReference>
<feature type="binding site" evidence="7">
    <location>
        <position position="201"/>
    </location>
    <ligand>
        <name>Zn(2+)</name>
        <dbReference type="ChEBI" id="CHEBI:29105"/>
    </ligand>
</feature>
<evidence type="ECO:0000313" key="10">
    <source>
        <dbReference type="Proteomes" id="UP000230833"/>
    </source>
</evidence>
<dbReference type="GO" id="GO:0005886">
    <property type="term" value="C:plasma membrane"/>
    <property type="evidence" value="ECO:0007669"/>
    <property type="project" value="UniProtKB-SubCell"/>
</dbReference>
<evidence type="ECO:0000256" key="1">
    <source>
        <dbReference type="ARBA" id="ARBA00004651"/>
    </source>
</evidence>
<dbReference type="PANTHER" id="PTHR20855:SF3">
    <property type="entry name" value="LD03007P"/>
    <property type="match status" value="1"/>
</dbReference>
<dbReference type="GO" id="GO:0140911">
    <property type="term" value="F:pore-forming activity"/>
    <property type="evidence" value="ECO:0007669"/>
    <property type="project" value="InterPro"/>
</dbReference>
<keyword evidence="7" id="KW-0862">Zinc</keyword>
<evidence type="ECO:0000256" key="6">
    <source>
        <dbReference type="ARBA" id="ARBA00023136"/>
    </source>
</evidence>
<protein>
    <submittedName>
        <fullName evidence="9">Hemolysin</fullName>
    </submittedName>
</protein>
<evidence type="ECO:0000313" key="9">
    <source>
        <dbReference type="EMBL" id="PIR46720.1"/>
    </source>
</evidence>
<evidence type="ECO:0000256" key="4">
    <source>
        <dbReference type="ARBA" id="ARBA00022692"/>
    </source>
</evidence>
<reference evidence="9 10" key="1">
    <citation type="submission" date="2017-09" db="EMBL/GenBank/DDBJ databases">
        <title>Depth-based differentiation of microbial function through sediment-hosted aquifers and enrichment of novel symbionts in the deep terrestrial subsurface.</title>
        <authorList>
            <person name="Probst A.J."/>
            <person name="Ladd B."/>
            <person name="Jarett J.K."/>
            <person name="Geller-Mcgrath D.E."/>
            <person name="Sieber C.M."/>
            <person name="Emerson J.B."/>
            <person name="Anantharaman K."/>
            <person name="Thomas B.C."/>
            <person name="Malmstrom R."/>
            <person name="Stieglmeier M."/>
            <person name="Klingl A."/>
            <person name="Woyke T."/>
            <person name="Ryan C.M."/>
            <person name="Banfield J.F."/>
        </authorList>
    </citation>
    <scope>NUCLEOTIDE SEQUENCE [LARGE SCALE GENOMIC DNA]</scope>
    <source>
        <strain evidence="9">CG10_big_fil_rev_8_21_14_0_10_45_14</strain>
    </source>
</reference>
<feature type="transmembrane region" description="Helical" evidence="8">
    <location>
        <begin position="20"/>
        <end position="41"/>
    </location>
</feature>
<accession>A0A2H0RJV0</accession>
<feature type="transmembrane region" description="Helical" evidence="8">
    <location>
        <begin position="47"/>
        <end position="70"/>
    </location>
</feature>
<dbReference type="InterPro" id="IPR005744">
    <property type="entry name" value="Hy-lIII"/>
</dbReference>
<feature type="transmembrane region" description="Helical" evidence="8">
    <location>
        <begin position="170"/>
        <end position="191"/>
    </location>
</feature>
<dbReference type="AlphaFoldDB" id="A0A2H0RJV0"/>
<feature type="transmembrane region" description="Helical" evidence="8">
    <location>
        <begin position="203"/>
        <end position="223"/>
    </location>
</feature>